<proteinExistence type="inferred from homology"/>
<dbReference type="InterPro" id="IPR027417">
    <property type="entry name" value="P-loop_NTPase"/>
</dbReference>
<feature type="binding site" evidence="10">
    <location>
        <begin position="199"/>
        <end position="207"/>
    </location>
    <ligand>
        <name>GTP</name>
        <dbReference type="ChEBI" id="CHEBI:37565"/>
    </ligand>
</feature>
<dbReference type="PROSITE" id="PS51721">
    <property type="entry name" value="G_CP"/>
    <property type="match status" value="1"/>
</dbReference>
<gene>
    <name evidence="10" type="primary">rsgA</name>
    <name evidence="13" type="ordered locus">Dde_3170</name>
</gene>
<dbReference type="PANTHER" id="PTHR32120">
    <property type="entry name" value="SMALL RIBOSOMAL SUBUNIT BIOGENESIS GTPASE RSGA"/>
    <property type="match status" value="1"/>
</dbReference>
<evidence type="ECO:0000256" key="10">
    <source>
        <dbReference type="HAMAP-Rule" id="MF_01820"/>
    </source>
</evidence>
<keyword evidence="8 10" id="KW-0694">RNA-binding</keyword>
<evidence type="ECO:0000313" key="13">
    <source>
        <dbReference type="EMBL" id="ABB39964.2"/>
    </source>
</evidence>
<name>Q30WI2_OLEA2</name>
<keyword evidence="6 10" id="KW-0378">Hydrolase</keyword>
<dbReference type="EMBL" id="CP000112">
    <property type="protein sequence ID" value="ABB39964.2"/>
    <property type="molecule type" value="Genomic_DNA"/>
</dbReference>
<dbReference type="InterPro" id="IPR004881">
    <property type="entry name" value="Ribosome_biogen_GTPase_RsgA"/>
</dbReference>
<dbReference type="eggNOG" id="COG1162">
    <property type="taxonomic scope" value="Bacteria"/>
</dbReference>
<sequence length="353" mass="38476">MQAQCDLARLGWGPFFQQQLSIEEWEEALPARVAGLNRHILGLVTENGPVQAAVPGSWYTGGPEDVPTVGDWLLLDRRTSQPVRLLERKSFLHRRAAGREAKIQALAANIDTLFIVTSCNDDFNPSRIERYLTLAMGSGVTPVLVITKADLVADADEFIGRAKAIRQDLDVCVLNALDAGSAAVLENWCGKGQTLALAGSSGVGKSTLVNTLQGEHIQSTGAIREHDARGRHTTTGRSLHMLPSGAVLIDTPGIRELQLADVGQGLASAFDDIEQLAAGCRFNDCTHDHESGCAVQAAVLSGELELRRLENYRKIRAEQQHNALSVAEKRDKARKFGKMCRNAVAMQRKKRLR</sequence>
<keyword evidence="4 10" id="KW-0699">rRNA-binding</keyword>
<dbReference type="Pfam" id="PF03193">
    <property type="entry name" value="RsgA_GTPase"/>
    <property type="match status" value="1"/>
</dbReference>
<dbReference type="SUPFAM" id="SSF52540">
    <property type="entry name" value="P-loop containing nucleoside triphosphate hydrolases"/>
    <property type="match status" value="1"/>
</dbReference>
<keyword evidence="5 10" id="KW-0547">Nucleotide-binding</keyword>
<feature type="binding site" evidence="10">
    <location>
        <position position="280"/>
    </location>
    <ligand>
        <name>Zn(2+)</name>
        <dbReference type="ChEBI" id="CHEBI:29105"/>
    </ligand>
</feature>
<evidence type="ECO:0000313" key="14">
    <source>
        <dbReference type="Proteomes" id="UP000002710"/>
    </source>
</evidence>
<feature type="binding site" evidence="10">
    <location>
        <begin position="147"/>
        <end position="150"/>
    </location>
    <ligand>
        <name>GTP</name>
        <dbReference type="ChEBI" id="CHEBI:37565"/>
    </ligand>
</feature>
<dbReference type="AlphaFoldDB" id="Q30WI2"/>
<evidence type="ECO:0000256" key="8">
    <source>
        <dbReference type="ARBA" id="ARBA00022884"/>
    </source>
</evidence>
<evidence type="ECO:0000259" key="12">
    <source>
        <dbReference type="PROSITE" id="PS51721"/>
    </source>
</evidence>
<comment type="subunit">
    <text evidence="10">Monomer. Associates with 30S ribosomal subunit, binds 16S rRNA.</text>
</comment>
<dbReference type="HOGENOM" id="CLU_033617_0_1_7"/>
<feature type="domain" description="EngC GTPase" evidence="11">
    <location>
        <begin position="108"/>
        <end position="255"/>
    </location>
</feature>
<dbReference type="CDD" id="cd01854">
    <property type="entry name" value="YjeQ_EngC"/>
    <property type="match status" value="1"/>
</dbReference>
<keyword evidence="2 10" id="KW-0690">Ribosome biogenesis</keyword>
<dbReference type="GO" id="GO:0019843">
    <property type="term" value="F:rRNA binding"/>
    <property type="evidence" value="ECO:0007669"/>
    <property type="project" value="UniProtKB-KW"/>
</dbReference>
<keyword evidence="7 10" id="KW-0862">Zinc</keyword>
<comment type="function">
    <text evidence="10">One of several proteins that assist in the late maturation steps of the functional core of the 30S ribosomal subunit. Helps release RbfA from mature subunits. May play a role in the assembly of ribosomal proteins into the subunit. Circularly permuted GTPase that catalyzes slow GTP hydrolysis, GTPase activity is stimulated by the 30S ribosomal subunit.</text>
</comment>
<dbReference type="PANTHER" id="PTHR32120:SF10">
    <property type="entry name" value="SMALL RIBOSOMAL SUBUNIT BIOGENESIS GTPASE RSGA"/>
    <property type="match status" value="1"/>
</dbReference>
<dbReference type="GO" id="GO:0042274">
    <property type="term" value="P:ribosomal small subunit biogenesis"/>
    <property type="evidence" value="ECO:0007669"/>
    <property type="project" value="UniProtKB-UniRule"/>
</dbReference>
<dbReference type="GO" id="GO:0005737">
    <property type="term" value="C:cytoplasm"/>
    <property type="evidence" value="ECO:0007669"/>
    <property type="project" value="UniProtKB-SubCell"/>
</dbReference>
<keyword evidence="1 10" id="KW-0963">Cytoplasm</keyword>
<feature type="binding site" evidence="10">
    <location>
        <position position="287"/>
    </location>
    <ligand>
        <name>Zn(2+)</name>
        <dbReference type="ChEBI" id="CHEBI:29105"/>
    </ligand>
</feature>
<dbReference type="STRING" id="207559.Dde_3170"/>
<evidence type="ECO:0000256" key="9">
    <source>
        <dbReference type="ARBA" id="ARBA00023134"/>
    </source>
</evidence>
<dbReference type="InterPro" id="IPR030378">
    <property type="entry name" value="G_CP_dom"/>
</dbReference>
<protein>
    <recommendedName>
        <fullName evidence="10">Small ribosomal subunit biogenesis GTPase RsgA</fullName>
        <ecNumber evidence="10">3.6.1.-</ecNumber>
    </recommendedName>
</protein>
<comment type="similarity">
    <text evidence="10">Belongs to the TRAFAC class YlqF/YawG GTPase family. RsgA subfamily.</text>
</comment>
<feature type="binding site" evidence="10">
    <location>
        <position position="293"/>
    </location>
    <ligand>
        <name>Zn(2+)</name>
        <dbReference type="ChEBI" id="CHEBI:29105"/>
    </ligand>
</feature>
<dbReference type="EC" id="3.6.1.-" evidence="10"/>
<comment type="subcellular location">
    <subcellularLocation>
        <location evidence="10">Cytoplasm</location>
    </subcellularLocation>
</comment>
<keyword evidence="14" id="KW-1185">Reference proteome</keyword>
<dbReference type="Gene3D" id="1.10.40.50">
    <property type="entry name" value="Probable gtpase engc, domain 3"/>
    <property type="match status" value="1"/>
</dbReference>
<dbReference type="Proteomes" id="UP000002710">
    <property type="component" value="Chromosome"/>
</dbReference>
<evidence type="ECO:0000256" key="3">
    <source>
        <dbReference type="ARBA" id="ARBA00022723"/>
    </source>
</evidence>
<dbReference type="NCBIfam" id="TIGR00157">
    <property type="entry name" value="ribosome small subunit-dependent GTPase A"/>
    <property type="match status" value="1"/>
</dbReference>
<dbReference type="HAMAP" id="MF_01820">
    <property type="entry name" value="GTPase_RsgA"/>
    <property type="match status" value="1"/>
</dbReference>
<evidence type="ECO:0000256" key="6">
    <source>
        <dbReference type="ARBA" id="ARBA00022801"/>
    </source>
</evidence>
<reference evidence="13 14" key="1">
    <citation type="journal article" date="2011" name="J. Bacteriol.">
        <title>Complete genome sequence and updated annotation of Desulfovibrio alaskensis G20.</title>
        <authorList>
            <person name="Hauser L.J."/>
            <person name="Land M.L."/>
            <person name="Brown S.D."/>
            <person name="Larimer F."/>
            <person name="Keller K.L."/>
            <person name="Rapp-Giles B.J."/>
            <person name="Price M.N."/>
            <person name="Lin M."/>
            <person name="Bruce D.C."/>
            <person name="Detter J.C."/>
            <person name="Tapia R."/>
            <person name="Han C.S."/>
            <person name="Goodwin L.A."/>
            <person name="Cheng J.F."/>
            <person name="Pitluck S."/>
            <person name="Copeland A."/>
            <person name="Lucas S."/>
            <person name="Nolan M."/>
            <person name="Lapidus A.L."/>
            <person name="Palumbo A.V."/>
            <person name="Wall J.D."/>
        </authorList>
    </citation>
    <scope>NUCLEOTIDE SEQUENCE [LARGE SCALE GENOMIC DNA]</scope>
    <source>
        <strain evidence="14">ATCC BAA 1058 / DSM 17464 / G20</strain>
    </source>
</reference>
<comment type="cofactor">
    <cofactor evidence="10">
        <name>Zn(2+)</name>
        <dbReference type="ChEBI" id="CHEBI:29105"/>
    </cofactor>
    <text evidence="10">Binds 1 zinc ion per subunit.</text>
</comment>
<feature type="domain" description="CP-type G" evidence="12">
    <location>
        <begin position="99"/>
        <end position="257"/>
    </location>
</feature>
<organism evidence="13 14">
    <name type="scientific">Oleidesulfovibrio alaskensis (strain ATCC BAA-1058 / DSM 17464 / G20)</name>
    <name type="common">Desulfovibrio alaskensis</name>
    <dbReference type="NCBI Taxonomy" id="207559"/>
    <lineage>
        <taxon>Bacteria</taxon>
        <taxon>Pseudomonadati</taxon>
        <taxon>Thermodesulfobacteriota</taxon>
        <taxon>Desulfovibrionia</taxon>
        <taxon>Desulfovibrionales</taxon>
        <taxon>Desulfovibrionaceae</taxon>
        <taxon>Oleidesulfovibrio</taxon>
    </lineage>
</organism>
<dbReference type="GO" id="GO:0046872">
    <property type="term" value="F:metal ion binding"/>
    <property type="evidence" value="ECO:0007669"/>
    <property type="project" value="UniProtKB-KW"/>
</dbReference>
<dbReference type="KEGG" id="dde:Dde_3170"/>
<accession>Q30WI2</accession>
<dbReference type="Gene3D" id="3.40.50.300">
    <property type="entry name" value="P-loop containing nucleotide triphosphate hydrolases"/>
    <property type="match status" value="1"/>
</dbReference>
<keyword evidence="3 10" id="KW-0479">Metal-binding</keyword>
<evidence type="ECO:0000256" key="4">
    <source>
        <dbReference type="ARBA" id="ARBA00022730"/>
    </source>
</evidence>
<dbReference type="GO" id="GO:0005525">
    <property type="term" value="F:GTP binding"/>
    <property type="evidence" value="ECO:0007669"/>
    <property type="project" value="UniProtKB-UniRule"/>
</dbReference>
<keyword evidence="9 10" id="KW-0342">GTP-binding</keyword>
<dbReference type="InterPro" id="IPR010914">
    <property type="entry name" value="RsgA_GTPase_dom"/>
</dbReference>
<feature type="binding site" evidence="10">
    <location>
        <position position="285"/>
    </location>
    <ligand>
        <name>Zn(2+)</name>
        <dbReference type="ChEBI" id="CHEBI:29105"/>
    </ligand>
</feature>
<evidence type="ECO:0000256" key="2">
    <source>
        <dbReference type="ARBA" id="ARBA00022517"/>
    </source>
</evidence>
<evidence type="ECO:0000259" key="11">
    <source>
        <dbReference type="PROSITE" id="PS50936"/>
    </source>
</evidence>
<evidence type="ECO:0000256" key="7">
    <source>
        <dbReference type="ARBA" id="ARBA00022833"/>
    </source>
</evidence>
<dbReference type="PROSITE" id="PS50936">
    <property type="entry name" value="ENGC_GTPASE"/>
    <property type="match status" value="1"/>
</dbReference>
<dbReference type="GO" id="GO:0003924">
    <property type="term" value="F:GTPase activity"/>
    <property type="evidence" value="ECO:0007669"/>
    <property type="project" value="UniProtKB-UniRule"/>
</dbReference>
<evidence type="ECO:0000256" key="5">
    <source>
        <dbReference type="ARBA" id="ARBA00022741"/>
    </source>
</evidence>
<evidence type="ECO:0000256" key="1">
    <source>
        <dbReference type="ARBA" id="ARBA00022490"/>
    </source>
</evidence>